<evidence type="ECO:0000256" key="2">
    <source>
        <dbReference type="SAM" id="SignalP"/>
    </source>
</evidence>
<keyword evidence="4" id="KW-1185">Reference proteome</keyword>
<proteinExistence type="predicted"/>
<feature type="signal peptide" evidence="2">
    <location>
        <begin position="1"/>
        <end position="15"/>
    </location>
</feature>
<feature type="transmembrane region" description="Helical" evidence="1">
    <location>
        <begin position="112"/>
        <end position="135"/>
    </location>
</feature>
<name>A0ABR2U150_9ROSI</name>
<keyword evidence="1" id="KW-0812">Transmembrane</keyword>
<reference evidence="3 4" key="1">
    <citation type="journal article" date="2024" name="G3 (Bethesda)">
        <title>Genome assembly of Hibiscus sabdariffa L. provides insights into metabolisms of medicinal natural products.</title>
        <authorList>
            <person name="Kim T."/>
        </authorList>
    </citation>
    <scope>NUCLEOTIDE SEQUENCE [LARGE SCALE GENOMIC DNA]</scope>
    <source>
        <strain evidence="3">TK-2024</strain>
        <tissue evidence="3">Old leaves</tissue>
    </source>
</reference>
<dbReference type="Proteomes" id="UP001396334">
    <property type="component" value="Unassembled WGS sequence"/>
</dbReference>
<evidence type="ECO:0000256" key="1">
    <source>
        <dbReference type="SAM" id="Phobius"/>
    </source>
</evidence>
<keyword evidence="2" id="KW-0732">Signal</keyword>
<evidence type="ECO:0000313" key="3">
    <source>
        <dbReference type="EMBL" id="KAK9043163.1"/>
    </source>
</evidence>
<protein>
    <submittedName>
        <fullName evidence="3">Uncharacterized protein</fullName>
    </submittedName>
</protein>
<sequence length="147" mass="14357">MIWYLLLRLAGRCSASSSSGLDGLPWSKLRLAVALPRFLVGESGVGLAITAAVVGVGAAEKIGAAGADVWVDGWAAVAEVDGWAAVAEADDWAGAEGDGAGLLGVDPRGVSAVLLLVCSAGAAGVVAGLVVVVWLETGMTGGEGGGV</sequence>
<evidence type="ECO:0000313" key="4">
    <source>
        <dbReference type="Proteomes" id="UP001396334"/>
    </source>
</evidence>
<accession>A0ABR2U150</accession>
<comment type="caution">
    <text evidence="3">The sequence shown here is derived from an EMBL/GenBank/DDBJ whole genome shotgun (WGS) entry which is preliminary data.</text>
</comment>
<feature type="chain" id="PRO_5046933111" evidence="2">
    <location>
        <begin position="16"/>
        <end position="147"/>
    </location>
</feature>
<keyword evidence="1" id="KW-0472">Membrane</keyword>
<gene>
    <name evidence="3" type="ORF">V6N11_071511</name>
</gene>
<dbReference type="EMBL" id="JBBPBN010000003">
    <property type="protein sequence ID" value="KAK9043163.1"/>
    <property type="molecule type" value="Genomic_DNA"/>
</dbReference>
<organism evidence="3 4">
    <name type="scientific">Hibiscus sabdariffa</name>
    <name type="common">roselle</name>
    <dbReference type="NCBI Taxonomy" id="183260"/>
    <lineage>
        <taxon>Eukaryota</taxon>
        <taxon>Viridiplantae</taxon>
        <taxon>Streptophyta</taxon>
        <taxon>Embryophyta</taxon>
        <taxon>Tracheophyta</taxon>
        <taxon>Spermatophyta</taxon>
        <taxon>Magnoliopsida</taxon>
        <taxon>eudicotyledons</taxon>
        <taxon>Gunneridae</taxon>
        <taxon>Pentapetalae</taxon>
        <taxon>rosids</taxon>
        <taxon>malvids</taxon>
        <taxon>Malvales</taxon>
        <taxon>Malvaceae</taxon>
        <taxon>Malvoideae</taxon>
        <taxon>Hibiscus</taxon>
    </lineage>
</organism>
<keyword evidence="1" id="KW-1133">Transmembrane helix</keyword>